<dbReference type="PRINTS" id="PR00131">
    <property type="entry name" value="GLHYDRLASE1"/>
</dbReference>
<evidence type="ECO:0000256" key="2">
    <source>
        <dbReference type="ARBA" id="ARBA00022801"/>
    </source>
</evidence>
<comment type="similarity">
    <text evidence="1 4">Belongs to the glycosyl hydrolase 1 family.</text>
</comment>
<keyword evidence="5" id="KW-0732">Signal</keyword>
<dbReference type="PANTHER" id="PTHR10353">
    <property type="entry name" value="GLYCOSYL HYDROLASE"/>
    <property type="match status" value="1"/>
</dbReference>
<gene>
    <name evidence="6" type="ORF">B0A50_03820</name>
</gene>
<dbReference type="GO" id="GO:0005975">
    <property type="term" value="P:carbohydrate metabolic process"/>
    <property type="evidence" value="ECO:0007669"/>
    <property type="project" value="InterPro"/>
</dbReference>
<evidence type="ECO:0000256" key="4">
    <source>
        <dbReference type="RuleBase" id="RU003690"/>
    </source>
</evidence>
<evidence type="ECO:0000256" key="1">
    <source>
        <dbReference type="ARBA" id="ARBA00010838"/>
    </source>
</evidence>
<dbReference type="Pfam" id="PF00232">
    <property type="entry name" value="Glyco_hydro_1"/>
    <property type="match status" value="1"/>
</dbReference>
<dbReference type="InterPro" id="IPR017853">
    <property type="entry name" value="GH"/>
</dbReference>
<dbReference type="SUPFAM" id="SSF51445">
    <property type="entry name" value="(Trans)glycosidases"/>
    <property type="match status" value="1"/>
</dbReference>
<sequence length="587" mass="65488">MAFLSIISLVLAAVAAGEPLLGKRQALNQSIPATTTLNGSATINPTAFAMPFVLNVEDMWDLLIGPVSSASITTTVSATPVPSSSLIPPPPLYYSPFPTGQQYPMESKNESWSFPKDFWWGVAGAAFQIEGAVKAEGRGPSVWDALGRVTGFESNNYTADITNNNYYMYKQDIARIAALSVKAYSFSISWSRIMPFGSGPVNEEAIAHYNDVINTCLEYGVIPMATLYHWDTPLAIQDTYGGWLSENIVNDFVEYARVAFGRFGDRVQYWFTVNEPIVFCDQYPLPAQYFKNFTIPYQHQPYYCGQNVLLAHSQAYGLGKQMMPNSTISYKNNGGYKVPLTNSTADAQAVQRAWDFNEGWFSDPIFLTGDYNDNVKTYVSTFLRPFTTAEKQTILGSADIYAHDAYTAQFYFAPDAGIEACLADTTNPLYPACANTSYTYSAADGNWLIGAAADPLAPWLHKATDWLPAFLHYLADTWAGDKPLAVTEFGFAEPFEADKTLLPDILFDPVRSSYFHDYMRAMLVAMSEGVNIAGCLAWSFYDNFEWASGFSVRFGMQYVNFTEDTLPRYYKASFFEYKSAFDIYQEK</sequence>
<keyword evidence="7" id="KW-1185">Reference proteome</keyword>
<name>A0A4U0U0D9_9PEZI</name>
<dbReference type="GO" id="GO:0008422">
    <property type="term" value="F:beta-glucosidase activity"/>
    <property type="evidence" value="ECO:0007669"/>
    <property type="project" value="TreeGrafter"/>
</dbReference>
<dbReference type="PROSITE" id="PS00653">
    <property type="entry name" value="GLYCOSYL_HYDROL_F1_2"/>
    <property type="match status" value="1"/>
</dbReference>
<protein>
    <recommendedName>
        <fullName evidence="8">Beta-glucosidase</fullName>
    </recommendedName>
</protein>
<evidence type="ECO:0008006" key="8">
    <source>
        <dbReference type="Google" id="ProtNLM"/>
    </source>
</evidence>
<keyword evidence="2" id="KW-0378">Hydrolase</keyword>
<proteinExistence type="inferred from homology"/>
<comment type="caution">
    <text evidence="6">The sequence shown here is derived from an EMBL/GenBank/DDBJ whole genome shotgun (WGS) entry which is preliminary data.</text>
</comment>
<dbReference type="InterPro" id="IPR033132">
    <property type="entry name" value="GH_1_N_CS"/>
</dbReference>
<dbReference type="Proteomes" id="UP000308549">
    <property type="component" value="Unassembled WGS sequence"/>
</dbReference>
<evidence type="ECO:0000313" key="6">
    <source>
        <dbReference type="EMBL" id="TKA28353.1"/>
    </source>
</evidence>
<organism evidence="6 7">
    <name type="scientific">Salinomyces thailandicus</name>
    <dbReference type="NCBI Taxonomy" id="706561"/>
    <lineage>
        <taxon>Eukaryota</taxon>
        <taxon>Fungi</taxon>
        <taxon>Dikarya</taxon>
        <taxon>Ascomycota</taxon>
        <taxon>Pezizomycotina</taxon>
        <taxon>Dothideomycetes</taxon>
        <taxon>Dothideomycetidae</taxon>
        <taxon>Mycosphaerellales</taxon>
        <taxon>Teratosphaeriaceae</taxon>
        <taxon>Salinomyces</taxon>
    </lineage>
</organism>
<dbReference type="InterPro" id="IPR001360">
    <property type="entry name" value="Glyco_hydro_1"/>
</dbReference>
<accession>A0A4U0U0D9</accession>
<reference evidence="6 7" key="1">
    <citation type="submission" date="2017-03" db="EMBL/GenBank/DDBJ databases">
        <title>Genomes of endolithic fungi from Antarctica.</title>
        <authorList>
            <person name="Coleine C."/>
            <person name="Masonjones S."/>
            <person name="Stajich J.E."/>
        </authorList>
    </citation>
    <scope>NUCLEOTIDE SEQUENCE [LARGE SCALE GENOMIC DNA]</scope>
    <source>
        <strain evidence="6 7">CCFEE 6315</strain>
    </source>
</reference>
<feature type="signal peptide" evidence="5">
    <location>
        <begin position="1"/>
        <end position="17"/>
    </location>
</feature>
<evidence type="ECO:0000313" key="7">
    <source>
        <dbReference type="Proteomes" id="UP000308549"/>
    </source>
</evidence>
<evidence type="ECO:0000256" key="3">
    <source>
        <dbReference type="ARBA" id="ARBA00023295"/>
    </source>
</evidence>
<evidence type="ECO:0000256" key="5">
    <source>
        <dbReference type="SAM" id="SignalP"/>
    </source>
</evidence>
<dbReference type="EMBL" id="NAJL01000018">
    <property type="protein sequence ID" value="TKA28353.1"/>
    <property type="molecule type" value="Genomic_DNA"/>
</dbReference>
<dbReference type="Gene3D" id="3.20.20.80">
    <property type="entry name" value="Glycosidases"/>
    <property type="match status" value="1"/>
</dbReference>
<dbReference type="OrthoDB" id="65569at2759"/>
<dbReference type="PANTHER" id="PTHR10353:SF36">
    <property type="entry name" value="LP05116P"/>
    <property type="match status" value="1"/>
</dbReference>
<keyword evidence="3" id="KW-0326">Glycosidase</keyword>
<feature type="chain" id="PRO_5020727627" description="Beta-glucosidase" evidence="5">
    <location>
        <begin position="18"/>
        <end position="587"/>
    </location>
</feature>
<dbReference type="AlphaFoldDB" id="A0A4U0U0D9"/>